<evidence type="ECO:0000313" key="2">
    <source>
        <dbReference type="EMBL" id="KAG7094683.1"/>
    </source>
</evidence>
<dbReference type="EMBL" id="CM032183">
    <property type="protein sequence ID" value="KAG7094683.1"/>
    <property type="molecule type" value="Genomic_DNA"/>
</dbReference>
<protein>
    <submittedName>
        <fullName evidence="2">Uncharacterized protein</fullName>
    </submittedName>
</protein>
<gene>
    <name evidence="2" type="ORF">E1B28_005503</name>
</gene>
<dbReference type="KEGG" id="more:E1B28_005503"/>
<sequence length="852" mass="96486">MLPSSLVDLTLARINAPSNLHQSRHFQRSSRYLQSAALKLKPPKETSPAYYSRRNDKDISLKKRSRLEDGGLRVRPVRDSPKAISELSQRVRKLEEVAMEHQAVLDPPAYTEEQLLTIYEDLLSNPEVAPQTVETPVTEDESNEERDQSLLMQLDQRLVASVGSPNSSSESLSSMLRRMTRAHRSHEVQRQHEDVHQEAYLRTLDKVESLVLELDAIQVCGDKLSVSPGVLSFSDWEALMRVALRAEDLKSAQLASELMQKTGLDVTEEHVNTILEYFVERGDTVGFENNLKHYVQDIPTEQQRHLHVKAHLNATSSSTFPTSALSIVHSYENQAAPPPMKTYSKVIHHLLTVPHSTAQAQAWDLFSHMRYVSHPTPDAILYTQMIRACASYYTASRAADPERALDLWTEMCIDNNITPLAGTYNAIILACARSGRKVYVAEAFRLAKQMLDSSRDACGLPAYLPDILTFCALLEGAKRVGDLARVRWILAEMIGEKQRGAADVTVNEKAMMHVFHAYAAYQVPFKRSMALLVEEEAGDKEKEKDNGESEIALQEQQIDNTEALPPVPEARTPLFTHVPPQTHHEVLAEAEILFARILEETGAKVNYETFEDAFVPHPKFGQVQITVRLLNSYLSVHYKHNSLENARTLFWKVYEDLGVQRSARTYQEAMERCANPKRSERATALDFAKKLMDQWKASNMEVSREGEIAPARTIEKLHAAYIKILSLTDNLDQALDHVRSFVARYHPSSVRCSRQPQKPNYRSMRTSLVAARPLVRLSTETEVPDDGVPPLLTFSDLEVLHHRLVAANRGEAIGYIKYICKAYEWALRVRRDETMRARPMEPENKEALVSLD</sequence>
<dbReference type="OrthoDB" id="5588846at2759"/>
<dbReference type="PANTHER" id="PTHR47938:SF35">
    <property type="entry name" value="PENTATRICOPEPTIDE REPEAT-CONTAINING PROTEIN 4, MITOCHONDRIAL-RELATED"/>
    <property type="match status" value="1"/>
</dbReference>
<reference evidence="2" key="1">
    <citation type="journal article" date="2021" name="Genome Biol. Evol.">
        <title>The assembled and annotated genome of the fairy-ring fungus Marasmius oreades.</title>
        <authorList>
            <person name="Hiltunen M."/>
            <person name="Ament-Velasquez S.L."/>
            <person name="Johannesson H."/>
        </authorList>
    </citation>
    <scope>NUCLEOTIDE SEQUENCE</scope>
    <source>
        <strain evidence="2">03SP1</strain>
    </source>
</reference>
<dbReference type="RefSeq" id="XP_043011153.1">
    <property type="nucleotide sequence ID" value="XM_043150069.1"/>
</dbReference>
<dbReference type="InterPro" id="IPR011990">
    <property type="entry name" value="TPR-like_helical_dom_sf"/>
</dbReference>
<proteinExistence type="predicted"/>
<dbReference type="AlphaFoldDB" id="A0A9P7UUM5"/>
<dbReference type="Gene3D" id="1.25.40.10">
    <property type="entry name" value="Tetratricopeptide repeat domain"/>
    <property type="match status" value="1"/>
</dbReference>
<accession>A0A9P7UUM5</accession>
<feature type="region of interest" description="Disordered" evidence="1">
    <location>
        <begin position="127"/>
        <end position="146"/>
    </location>
</feature>
<comment type="caution">
    <text evidence="2">The sequence shown here is derived from an EMBL/GenBank/DDBJ whole genome shotgun (WGS) entry which is preliminary data.</text>
</comment>
<evidence type="ECO:0000256" key="1">
    <source>
        <dbReference type="SAM" id="MobiDB-lite"/>
    </source>
</evidence>
<dbReference type="PANTHER" id="PTHR47938">
    <property type="entry name" value="RESPIRATORY COMPLEX I CHAPERONE (CIA84), PUTATIVE (AFU_ORTHOLOGUE AFUA_2G06020)-RELATED"/>
    <property type="match status" value="1"/>
</dbReference>
<evidence type="ECO:0000313" key="3">
    <source>
        <dbReference type="Proteomes" id="UP001049176"/>
    </source>
</evidence>
<name>A0A9P7UUM5_9AGAR</name>
<dbReference type="GO" id="GO:0003729">
    <property type="term" value="F:mRNA binding"/>
    <property type="evidence" value="ECO:0007669"/>
    <property type="project" value="TreeGrafter"/>
</dbReference>
<dbReference type="Proteomes" id="UP001049176">
    <property type="component" value="Chromosome 3"/>
</dbReference>
<dbReference type="GeneID" id="66074579"/>
<keyword evidence="3" id="KW-1185">Reference proteome</keyword>
<organism evidence="2 3">
    <name type="scientific">Marasmius oreades</name>
    <name type="common">fairy-ring Marasmius</name>
    <dbReference type="NCBI Taxonomy" id="181124"/>
    <lineage>
        <taxon>Eukaryota</taxon>
        <taxon>Fungi</taxon>
        <taxon>Dikarya</taxon>
        <taxon>Basidiomycota</taxon>
        <taxon>Agaricomycotina</taxon>
        <taxon>Agaricomycetes</taxon>
        <taxon>Agaricomycetidae</taxon>
        <taxon>Agaricales</taxon>
        <taxon>Marasmiineae</taxon>
        <taxon>Marasmiaceae</taxon>
        <taxon>Marasmius</taxon>
    </lineage>
</organism>